<dbReference type="Gene3D" id="3.40.20.10">
    <property type="entry name" value="Severin"/>
    <property type="match status" value="1"/>
</dbReference>
<dbReference type="SUPFAM" id="SSF55753">
    <property type="entry name" value="Actin depolymerizing proteins"/>
    <property type="match status" value="1"/>
</dbReference>
<feature type="compositionally biased region" description="Polar residues" evidence="1">
    <location>
        <begin position="490"/>
        <end position="502"/>
    </location>
</feature>
<feature type="compositionally biased region" description="Basic residues" evidence="1">
    <location>
        <begin position="1142"/>
        <end position="1151"/>
    </location>
</feature>
<dbReference type="Proteomes" id="UP000272025">
    <property type="component" value="Unassembled WGS sequence"/>
</dbReference>
<gene>
    <name evidence="2" type="ORF">SODALDRAFT_7869</name>
</gene>
<proteinExistence type="predicted"/>
<reference evidence="2 3" key="1">
    <citation type="journal article" date="2018" name="Mol. Ecol.">
        <title>The obligate alkalophilic soda-lake fungus Sodiomyces alkalinus has shifted to a protein diet.</title>
        <authorList>
            <person name="Grum-Grzhimaylo A.A."/>
            <person name="Falkoski D.L."/>
            <person name="van den Heuvel J."/>
            <person name="Valero-Jimenez C.A."/>
            <person name="Min B."/>
            <person name="Choi I.G."/>
            <person name="Lipzen A."/>
            <person name="Daum C.G."/>
            <person name="Aanen D.K."/>
            <person name="Tsang A."/>
            <person name="Henrissat B."/>
            <person name="Bilanenko E.N."/>
            <person name="de Vries R.P."/>
            <person name="van Kan J.A.L."/>
            <person name="Grigoriev I.V."/>
            <person name="Debets A.J.M."/>
        </authorList>
    </citation>
    <scope>NUCLEOTIDE SEQUENCE [LARGE SCALE GENOMIC DNA]</scope>
    <source>
        <strain evidence="2 3">F11</strain>
    </source>
</reference>
<evidence type="ECO:0000256" key="1">
    <source>
        <dbReference type="SAM" id="MobiDB-lite"/>
    </source>
</evidence>
<feature type="compositionally biased region" description="Polar residues" evidence="1">
    <location>
        <begin position="897"/>
        <end position="910"/>
    </location>
</feature>
<dbReference type="RefSeq" id="XP_028469926.1">
    <property type="nucleotide sequence ID" value="XM_028615694.1"/>
</dbReference>
<evidence type="ECO:0000313" key="2">
    <source>
        <dbReference type="EMBL" id="ROT42120.1"/>
    </source>
</evidence>
<dbReference type="EMBL" id="ML119051">
    <property type="protein sequence ID" value="ROT42120.1"/>
    <property type="molecule type" value="Genomic_DNA"/>
</dbReference>
<feature type="compositionally biased region" description="Low complexity" evidence="1">
    <location>
        <begin position="1078"/>
        <end position="1112"/>
    </location>
</feature>
<feature type="compositionally biased region" description="Polar residues" evidence="1">
    <location>
        <begin position="524"/>
        <end position="536"/>
    </location>
</feature>
<protein>
    <recommendedName>
        <fullName evidence="4">ADF-H domain-containing protein</fullName>
    </recommendedName>
</protein>
<feature type="compositionally biased region" description="Polar residues" evidence="1">
    <location>
        <begin position="225"/>
        <end position="241"/>
    </location>
</feature>
<feature type="compositionally biased region" description="Basic and acidic residues" evidence="1">
    <location>
        <begin position="1132"/>
        <end position="1141"/>
    </location>
</feature>
<feature type="compositionally biased region" description="Polar residues" evidence="1">
    <location>
        <begin position="393"/>
        <end position="403"/>
    </location>
</feature>
<feature type="compositionally biased region" description="Polar residues" evidence="1">
    <location>
        <begin position="463"/>
        <end position="480"/>
    </location>
</feature>
<keyword evidence="3" id="KW-1185">Reference proteome</keyword>
<dbReference type="InterPro" id="IPR029006">
    <property type="entry name" value="ADF-H/Gelsolin-like_dom_sf"/>
</dbReference>
<feature type="region of interest" description="Disordered" evidence="1">
    <location>
        <begin position="1075"/>
        <end position="1176"/>
    </location>
</feature>
<organism evidence="2 3">
    <name type="scientific">Sodiomyces alkalinus (strain CBS 110278 / VKM F-3762 / F11)</name>
    <name type="common">Alkaliphilic filamentous fungus</name>
    <dbReference type="NCBI Taxonomy" id="1314773"/>
    <lineage>
        <taxon>Eukaryota</taxon>
        <taxon>Fungi</taxon>
        <taxon>Dikarya</taxon>
        <taxon>Ascomycota</taxon>
        <taxon>Pezizomycotina</taxon>
        <taxon>Sordariomycetes</taxon>
        <taxon>Hypocreomycetidae</taxon>
        <taxon>Glomerellales</taxon>
        <taxon>Plectosphaerellaceae</taxon>
        <taxon>Sodiomyces</taxon>
    </lineage>
</organism>
<feature type="region of interest" description="Disordered" evidence="1">
    <location>
        <begin position="992"/>
        <end position="1051"/>
    </location>
</feature>
<dbReference type="OrthoDB" id="74412at2759"/>
<feature type="region of interest" description="Disordered" evidence="1">
    <location>
        <begin position="853"/>
        <end position="929"/>
    </location>
</feature>
<evidence type="ECO:0008006" key="4">
    <source>
        <dbReference type="Google" id="ProtNLM"/>
    </source>
</evidence>
<dbReference type="GeneID" id="39584171"/>
<feature type="compositionally biased region" description="Polar residues" evidence="1">
    <location>
        <begin position="321"/>
        <end position="332"/>
    </location>
</feature>
<evidence type="ECO:0000313" key="3">
    <source>
        <dbReference type="Proteomes" id="UP000272025"/>
    </source>
</evidence>
<feature type="compositionally biased region" description="Basic and acidic residues" evidence="1">
    <location>
        <begin position="555"/>
        <end position="572"/>
    </location>
</feature>
<feature type="compositionally biased region" description="Low complexity" evidence="1">
    <location>
        <begin position="1191"/>
        <end position="1201"/>
    </location>
</feature>
<feature type="compositionally biased region" description="Basic and acidic residues" evidence="1">
    <location>
        <begin position="911"/>
        <end position="926"/>
    </location>
</feature>
<name>A0A3N2Q5V2_SODAK</name>
<feature type="compositionally biased region" description="Polar residues" evidence="1">
    <location>
        <begin position="589"/>
        <end position="603"/>
    </location>
</feature>
<feature type="compositionally biased region" description="Polar residues" evidence="1">
    <location>
        <begin position="1153"/>
        <end position="1172"/>
    </location>
</feature>
<dbReference type="CDD" id="cd11282">
    <property type="entry name" value="ADF_coactosin_like"/>
    <property type="match status" value="1"/>
</dbReference>
<feature type="region of interest" description="Disordered" evidence="1">
    <location>
        <begin position="151"/>
        <end position="672"/>
    </location>
</feature>
<feature type="compositionally biased region" description="Polar residues" evidence="1">
    <location>
        <begin position="634"/>
        <end position="648"/>
    </location>
</feature>
<dbReference type="STRING" id="1314773.A0A3N2Q5V2"/>
<feature type="compositionally biased region" description="Polar residues" evidence="1">
    <location>
        <begin position="348"/>
        <end position="365"/>
    </location>
</feature>
<sequence length="1317" mass="141506">MSLNGLDDPKVREAHEAAAAEPGGWFLLKYASRDEVDLLARGNGGIVEMRNNIAQYEEKSPLFGFLRYRRRNVIIKYLPEDCSRLIQARVTVHFNAVCEKFTPYNTLFSISTAKELKDTKLSAACSLHAASGSTSSSTSSLRGRRLMEIAEEEEEEQRSNKRKSAVPEDDMEHEDDAPAVPSDTPPQSPEPPVTLNSELAASPEERRFSPSSDPPDFVGAARPISPTQSIDNGRPMSSQTARPELYGYSNYTYGKPKVKLAPRPSIDVSGRPKTAGNFRPVSQMPAGFKLYSKGSKRQKSRDEDVLEAPQDDLSSHVAFGPSSNGPSDSHSISLGEDLTKLHTDSIRPATSSGASAKSPTMSSFPGSARPTMTPEKARLMKAMQLREKKKMMMSTQPVETTGSPDAPPGNTEDGNFDGAGNDDARPAEQFGTTVDNGLEPLSEEDERRLSMAKLDSGVVADVFSTSLPTDPSESTRSDSGPASPLILSSEPDQSTKASSLSESTDETVQETQPRKELDGIEDANPNTGEDQTTPALSDTAVVIMNEDESPNAQQTEEKQGATDDRDSEEKAGASEPVQDEPSKEVEAPQQGSDNGTTEISLTHLTPELPSDAAVTPAVALSGSSADEENKTEEAVSNQVDSTPDSPQRASKFAIPKSKFSTHDSNNSTAPTFDLRMTAPNAVEDDAPGAASSLVIDADTGEEAVLSKPSKHKVAVEPIRTDLAATNRRPISRLSDDEDLMNELQSAPVEQAQPLLVSKSPVTPVFPTRQAVEGVGGMQSGKEAAPRTVVRTISNPVRGSFLAPTDVSQSSARSVSSGAAYLHKITQQQTSSHQKNLAKSGKLGSNISQRIKALEKLSSSSDKDASPRGGVPSSTFFAVRKTSTRDPSRSPSLVDRASSLTRGSPTRSVISESRDGSPELRVPRERSGSVASRLSMFEVPLVPPAHTMPRGQPESVSVTARIIRDSSQVGKAAPPPKDPSEFSRLDLKVSPLEVNHQKATPPGLAPAFDAVEASPSRETIRERRMSKEKRRSQSMDPAGGDSDVKSRRSSLSVVRGFIKDRRKSLTSASTDVLAAPGLASPAQSPSRPSSTNHSNSSFPRRLSISSRRSSVSRDGGTPAMSPSMFTEGSASGDDSKSTNSDKKKGRAGRFMRRLSSSFASSRNKNLAPTTISPTVHEEDLPEVAATNPRSNQQQQQAQPQQPSVVSYMGDVNVQFPDNLLWKRRAMCLDSQGFLILSASTATAPSRDKLAGAGVKRYHLSEFRNPYTPDVEVQELPNSVVLDFLEGSGLQIACEDRAGQMNVLHILQEAHQNHTSFGQ</sequence>
<feature type="region of interest" description="Disordered" evidence="1">
    <location>
        <begin position="1183"/>
        <end position="1202"/>
    </location>
</feature>
<accession>A0A3N2Q5V2</accession>
<feature type="region of interest" description="Disordered" evidence="1">
    <location>
        <begin position="825"/>
        <end position="844"/>
    </location>
</feature>
<feature type="compositionally biased region" description="Pro residues" evidence="1">
    <location>
        <begin position="183"/>
        <end position="192"/>
    </location>
</feature>
<feature type="compositionally biased region" description="Acidic residues" evidence="1">
    <location>
        <begin position="167"/>
        <end position="177"/>
    </location>
</feature>